<keyword evidence="2" id="KW-1185">Reference proteome</keyword>
<sequence>MSSSNITSSNASSTAAVKSLSISANVASSPPKKIATSNEFSTISPSKTLQNLIQQNPTICKIYNNLIQSSTLFLTSLYCLVISVNNSKVGDKMTVFGDVYHELFNNLAYVEESLDVTKDEFTLVLDMFNDLFLNFNFIILSQHSIKNNKLQTDISKFFKSRQVNMNDKNEFMREVLSAGLNDWYNCIKRTV</sequence>
<dbReference type="EMBL" id="AOGT01000460">
    <property type="protein sequence ID" value="EMG49879.1"/>
    <property type="molecule type" value="Genomic_DNA"/>
</dbReference>
<comment type="caution">
    <text evidence="1">The sequence shown here is derived from an EMBL/GenBank/DDBJ whole genome shotgun (WGS) entry which is preliminary data.</text>
</comment>
<proteinExistence type="predicted"/>
<evidence type="ECO:0000313" key="1">
    <source>
        <dbReference type="EMBL" id="EMG49879.1"/>
    </source>
</evidence>
<dbReference type="HOGENOM" id="CLU_1421251_0_0_1"/>
<reference evidence="1 2" key="1">
    <citation type="submission" date="2013-02" db="EMBL/GenBank/DDBJ databases">
        <title>Genome sequence of Candida maltosa Xu316, a potential industrial strain for xylitol and ethanol production.</title>
        <authorList>
            <person name="Yu J."/>
            <person name="Wang Q."/>
            <person name="Geng X."/>
            <person name="Bao W."/>
            <person name="He P."/>
            <person name="Cai J."/>
        </authorList>
    </citation>
    <scope>NUCLEOTIDE SEQUENCE [LARGE SCALE GENOMIC DNA]</scope>
    <source>
        <strain evidence="2">Xu316</strain>
    </source>
</reference>
<name>M3K535_CANMX</name>
<dbReference type="Proteomes" id="UP000011777">
    <property type="component" value="Unassembled WGS sequence"/>
</dbReference>
<dbReference type="AlphaFoldDB" id="M3K535"/>
<dbReference type="OrthoDB" id="4017063at2759"/>
<protein>
    <submittedName>
        <fullName evidence="1">Uncharacterized protein</fullName>
    </submittedName>
</protein>
<organism evidence="1 2">
    <name type="scientific">Candida maltosa (strain Xu316)</name>
    <name type="common">Yeast</name>
    <dbReference type="NCBI Taxonomy" id="1245528"/>
    <lineage>
        <taxon>Eukaryota</taxon>
        <taxon>Fungi</taxon>
        <taxon>Dikarya</taxon>
        <taxon>Ascomycota</taxon>
        <taxon>Saccharomycotina</taxon>
        <taxon>Pichiomycetes</taxon>
        <taxon>Debaryomycetaceae</taxon>
        <taxon>Candida/Lodderomyces clade</taxon>
        <taxon>Candida</taxon>
    </lineage>
</organism>
<evidence type="ECO:0000313" key="2">
    <source>
        <dbReference type="Proteomes" id="UP000011777"/>
    </source>
</evidence>
<accession>M3K535</accession>
<gene>
    <name evidence="1" type="ORF">G210_5276</name>
</gene>